<gene>
    <name evidence="2" type="ORF">Ql52_gp038</name>
</gene>
<evidence type="ECO:0000256" key="1">
    <source>
        <dbReference type="SAM" id="MobiDB-lite"/>
    </source>
</evidence>
<name>A0AA96PRH9_9CAUD</name>
<keyword evidence="3" id="KW-1185">Reference proteome</keyword>
<proteinExistence type="predicted"/>
<dbReference type="Proteomes" id="UP001301924">
    <property type="component" value="Segment"/>
</dbReference>
<sequence>MATQIIDPRQGINLSQAQGTGGVQRGTPLTLPQGYDDTIPAFVRQAAEPYIKKAQEAQFFKGFMEQQAHGAELDLLSNPKNPIAKIWNSDYEQGAALNIAMTKVNGQVQAWLQDDELHKMTPAEASKKLAQDSQNLMTGNPLVDTIMQKDLLQKFGQVGDAVQRKRVAWQVQNASNTYVARAKSDADLYQQTMTSYYGTQAPTEEQTQGMLLATQTAQQGRAKMAGQTDASYLEDNQVSYQQAMQDGNFYYVEMVRNSGFFNFLDADKKKVLEDQYVKYAHNALDTAALQLAPDISALHADIQTKKLSASEVQARYFELNAKASKMTGVRGVPLFDAKAITSGMNDVVDIMVADAKRSEERAYQAKVREETRIQALRDNEEAAAKDARAAATAASLGTMGRYLLAGGKESTASQVMAVAYGNGAMDVLAKNFSDQNGGYVSPEVKRVAQANVASQIGDDYSKGFESVYTKWKALSQINEGAAAEYFGNYHFQMQAFDAAIRDPNSSRDIAFKRIFGQGSDVMFSQYSVKPAERREAEKVITKAVSKFVDNGFFKADVNDSGKAAITAAVSNNLAMMGRYSQLPQEIQVQQAYQQAKANGTLEQYGEYAWTQGVGTKPLTQVTNMLPDELGAAMKKVVTEKAKAGGFKGNEAIEFFRDEDEGGKAAFTVRLSNKDGKARLFRMTSDELTAAHASIVGPELTRNAAFRRAIRGNGKTFRGAMEDSLDRSKGNPAPTKPMTVDDILNRITLPKG</sequence>
<reference evidence="3" key="1">
    <citation type="journal article" date="2024" name="Viruses">
        <title>New Genera and Species of Caulobacter and Brevundimonas Bacteriophages Provide Insights into Phage Genome Evolution.</title>
        <authorList>
            <person name="Ely B."/>
            <person name="Hils M."/>
            <person name="Clarke A."/>
            <person name="Albert M."/>
            <person name="Holness N."/>
            <person name="Lenski J."/>
            <person name="Mohammadi T."/>
        </authorList>
    </citation>
    <scope>NUCLEOTIDE SEQUENCE [LARGE SCALE GENOMIC DNA]</scope>
</reference>
<dbReference type="EMBL" id="OR260090">
    <property type="protein sequence ID" value="WNV48174.1"/>
    <property type="molecule type" value="Genomic_DNA"/>
</dbReference>
<evidence type="ECO:0000313" key="3">
    <source>
        <dbReference type="Proteomes" id="UP001301924"/>
    </source>
</evidence>
<accession>A0AA96PRH9</accession>
<protein>
    <submittedName>
        <fullName evidence="2">Internal virion protein</fullName>
    </submittedName>
</protein>
<feature type="compositionally biased region" description="Basic and acidic residues" evidence="1">
    <location>
        <begin position="719"/>
        <end position="728"/>
    </location>
</feature>
<organism evidence="2 3">
    <name type="scientific">Caulobacter phage Quill_5.2</name>
    <dbReference type="NCBI Taxonomy" id="3075108"/>
    <lineage>
        <taxon>Viruses</taxon>
        <taxon>Duplodnaviria</taxon>
        <taxon>Heunggongvirae</taxon>
        <taxon>Uroviricota</taxon>
        <taxon>Caudoviricetes</taxon>
        <taxon>Autographivirales</taxon>
        <taxon>Autonotataviridae</taxon>
        <taxon>Lullwatervirus</taxon>
        <taxon>Lullwatervirus quill52</taxon>
    </lineage>
</organism>
<feature type="region of interest" description="Disordered" evidence="1">
    <location>
        <begin position="717"/>
        <end position="736"/>
    </location>
</feature>
<evidence type="ECO:0000313" key="2">
    <source>
        <dbReference type="EMBL" id="WNV48174.1"/>
    </source>
</evidence>